<dbReference type="InterPro" id="IPR041492">
    <property type="entry name" value="HAD_2"/>
</dbReference>
<dbReference type="CDD" id="cd01427">
    <property type="entry name" value="HAD_like"/>
    <property type="match status" value="1"/>
</dbReference>
<comment type="similarity">
    <text evidence="3">Belongs to the HAD-like hydrolase superfamily. CbbY/CbbZ/Gph/YieH family.</text>
</comment>
<sequence length="239" mass="25841">MTIKAVLFDRDGTLIDLDKTWAPAFVYILEQLAQGDQTLATELGREAGFDYATATFHPDSSIRVNTPEVYSRPWLERLGRVGDTTVLKDIDRWLGEKALAAVAPFDDTHLVLEHLHEQGLPIGLATNGTEVSAQRQLEALNVKHLFTFISGYDSGFGSKPEPGQLLAFAEHCGLAPHEVAMVGDSLHDLHAAERAGMLRIGITTGTMGYDVLAPHSDVVLSGLSGLMEVLGLKPLAKTA</sequence>
<keyword evidence="6" id="KW-1185">Reference proteome</keyword>
<dbReference type="SUPFAM" id="SSF56784">
    <property type="entry name" value="HAD-like"/>
    <property type="match status" value="1"/>
</dbReference>
<evidence type="ECO:0000313" key="5">
    <source>
        <dbReference type="EMBL" id="OKL42588.1"/>
    </source>
</evidence>
<evidence type="ECO:0000256" key="1">
    <source>
        <dbReference type="ARBA" id="ARBA00000830"/>
    </source>
</evidence>
<dbReference type="InterPro" id="IPR006439">
    <property type="entry name" value="HAD-SF_hydro_IA"/>
</dbReference>
<accession>A0A1U7JD17</accession>
<dbReference type="InterPro" id="IPR050155">
    <property type="entry name" value="HAD-like_hydrolase_sf"/>
</dbReference>
<dbReference type="InterPro" id="IPR036412">
    <property type="entry name" value="HAD-like_sf"/>
</dbReference>
<comment type="caution">
    <text evidence="5">The sequence shown here is derived from an EMBL/GenBank/DDBJ whole genome shotgun (WGS) entry which is preliminary data.</text>
</comment>
<dbReference type="AlphaFoldDB" id="A0A1U7JD17"/>
<evidence type="ECO:0000256" key="4">
    <source>
        <dbReference type="ARBA" id="ARBA00013078"/>
    </source>
</evidence>
<dbReference type="PANTHER" id="PTHR43434">
    <property type="entry name" value="PHOSPHOGLYCOLATE PHOSPHATASE"/>
    <property type="match status" value="1"/>
</dbReference>
<dbReference type="Proteomes" id="UP000185783">
    <property type="component" value="Unassembled WGS sequence"/>
</dbReference>
<evidence type="ECO:0000313" key="6">
    <source>
        <dbReference type="Proteomes" id="UP000185783"/>
    </source>
</evidence>
<dbReference type="InterPro" id="IPR023198">
    <property type="entry name" value="PGP-like_dom2"/>
</dbReference>
<dbReference type="SFLD" id="SFLDS00003">
    <property type="entry name" value="Haloacid_Dehalogenase"/>
    <property type="match status" value="1"/>
</dbReference>
<dbReference type="NCBIfam" id="TIGR01549">
    <property type="entry name" value="HAD-SF-IA-v1"/>
    <property type="match status" value="1"/>
</dbReference>
<protein>
    <recommendedName>
        <fullName evidence="4">phosphoglycolate phosphatase</fullName>
        <ecNumber evidence="4">3.1.3.18</ecNumber>
    </recommendedName>
</protein>
<dbReference type="PANTHER" id="PTHR43434:SF1">
    <property type="entry name" value="PHOSPHOGLYCOLATE PHOSPHATASE"/>
    <property type="match status" value="1"/>
</dbReference>
<dbReference type="Gene3D" id="1.10.150.240">
    <property type="entry name" value="Putative phosphatase, domain 2"/>
    <property type="match status" value="1"/>
</dbReference>
<dbReference type="SFLD" id="SFLDG01129">
    <property type="entry name" value="C1.5:_HAD__Beta-PGM__Phosphata"/>
    <property type="match status" value="1"/>
</dbReference>
<organism evidence="5 6">
    <name type="scientific">Pseudovibrio exalbescens</name>
    <dbReference type="NCBI Taxonomy" id="197461"/>
    <lineage>
        <taxon>Bacteria</taxon>
        <taxon>Pseudomonadati</taxon>
        <taxon>Pseudomonadota</taxon>
        <taxon>Alphaproteobacteria</taxon>
        <taxon>Hyphomicrobiales</taxon>
        <taxon>Stappiaceae</taxon>
        <taxon>Pseudovibrio</taxon>
    </lineage>
</organism>
<dbReference type="RefSeq" id="WP_028482622.1">
    <property type="nucleotide sequence ID" value="NZ_LVVZ01000041.1"/>
</dbReference>
<dbReference type="GO" id="GO:0005829">
    <property type="term" value="C:cytosol"/>
    <property type="evidence" value="ECO:0007669"/>
    <property type="project" value="TreeGrafter"/>
</dbReference>
<dbReference type="InterPro" id="IPR023214">
    <property type="entry name" value="HAD_sf"/>
</dbReference>
<reference evidence="5 6" key="1">
    <citation type="submission" date="2016-03" db="EMBL/GenBank/DDBJ databases">
        <title>Genome sequence of Nesiotobacter sp. nov., a moderately halophilic alphaproteobacterium isolated from the Yellow Sea, China.</title>
        <authorList>
            <person name="Zhang G."/>
            <person name="Zhang R."/>
        </authorList>
    </citation>
    <scope>NUCLEOTIDE SEQUENCE [LARGE SCALE GENOMIC DNA]</scope>
    <source>
        <strain evidence="5 6">WB1-6</strain>
    </source>
</reference>
<dbReference type="PRINTS" id="PR00413">
    <property type="entry name" value="HADHALOGNASE"/>
</dbReference>
<evidence type="ECO:0000256" key="2">
    <source>
        <dbReference type="ARBA" id="ARBA00004818"/>
    </source>
</evidence>
<comment type="pathway">
    <text evidence="2">Organic acid metabolism; glycolate biosynthesis; glycolate from 2-phosphoglycolate: step 1/1.</text>
</comment>
<gene>
    <name evidence="5" type="ORF">A3843_18195</name>
</gene>
<dbReference type="STRING" id="197461.A3843_18195"/>
<dbReference type="EMBL" id="LVVZ01000041">
    <property type="protein sequence ID" value="OKL42588.1"/>
    <property type="molecule type" value="Genomic_DNA"/>
</dbReference>
<evidence type="ECO:0000256" key="3">
    <source>
        <dbReference type="ARBA" id="ARBA00006171"/>
    </source>
</evidence>
<dbReference type="Pfam" id="PF13419">
    <property type="entry name" value="HAD_2"/>
    <property type="match status" value="1"/>
</dbReference>
<dbReference type="GO" id="GO:0008967">
    <property type="term" value="F:phosphoglycolate phosphatase activity"/>
    <property type="evidence" value="ECO:0007669"/>
    <property type="project" value="UniProtKB-EC"/>
</dbReference>
<dbReference type="EC" id="3.1.3.18" evidence="4"/>
<dbReference type="Gene3D" id="3.40.50.1000">
    <property type="entry name" value="HAD superfamily/HAD-like"/>
    <property type="match status" value="1"/>
</dbReference>
<proteinExistence type="inferred from homology"/>
<dbReference type="GO" id="GO:0006281">
    <property type="term" value="P:DNA repair"/>
    <property type="evidence" value="ECO:0007669"/>
    <property type="project" value="TreeGrafter"/>
</dbReference>
<comment type="catalytic activity">
    <reaction evidence="1">
        <text>2-phosphoglycolate + H2O = glycolate + phosphate</text>
        <dbReference type="Rhea" id="RHEA:14369"/>
        <dbReference type="ChEBI" id="CHEBI:15377"/>
        <dbReference type="ChEBI" id="CHEBI:29805"/>
        <dbReference type="ChEBI" id="CHEBI:43474"/>
        <dbReference type="ChEBI" id="CHEBI:58033"/>
        <dbReference type="EC" id="3.1.3.18"/>
    </reaction>
</comment>
<name>A0A1U7JD17_9HYPH</name>